<feature type="transmembrane region" description="Helical" evidence="2">
    <location>
        <begin position="12"/>
        <end position="33"/>
    </location>
</feature>
<dbReference type="InterPro" id="IPR001107">
    <property type="entry name" value="Band_7"/>
</dbReference>
<reference evidence="4" key="2">
    <citation type="journal article" date="2021" name="Microbiome">
        <title>Successional dynamics and alternative stable states in a saline activated sludge microbial community over 9 years.</title>
        <authorList>
            <person name="Wang Y."/>
            <person name="Ye J."/>
            <person name="Ju F."/>
            <person name="Liu L."/>
            <person name="Boyd J.A."/>
            <person name="Deng Y."/>
            <person name="Parks D.H."/>
            <person name="Jiang X."/>
            <person name="Yin X."/>
            <person name="Woodcroft B.J."/>
            <person name="Tyson G.W."/>
            <person name="Hugenholtz P."/>
            <person name="Polz M.F."/>
            <person name="Zhang T."/>
        </authorList>
    </citation>
    <scope>NUCLEOTIDE SEQUENCE</scope>
    <source>
        <strain evidence="4">HKST-UBA11</strain>
    </source>
</reference>
<dbReference type="Pfam" id="PF01145">
    <property type="entry name" value="Band_7"/>
    <property type="match status" value="1"/>
</dbReference>
<organism evidence="4 5">
    <name type="scientific">Candidatus Dojkabacteria bacterium</name>
    <dbReference type="NCBI Taxonomy" id="2099670"/>
    <lineage>
        <taxon>Bacteria</taxon>
        <taxon>Candidatus Dojkabacteria</taxon>
    </lineage>
</organism>
<evidence type="ECO:0000313" key="5">
    <source>
        <dbReference type="Proteomes" id="UP000754563"/>
    </source>
</evidence>
<dbReference type="InterPro" id="IPR036013">
    <property type="entry name" value="Band_7/SPFH_dom_sf"/>
</dbReference>
<dbReference type="Proteomes" id="UP000754563">
    <property type="component" value="Unassembled WGS sequence"/>
</dbReference>
<dbReference type="SMART" id="SM00244">
    <property type="entry name" value="PHB"/>
    <property type="match status" value="1"/>
</dbReference>
<dbReference type="InterPro" id="IPR000163">
    <property type="entry name" value="Prohibitin"/>
</dbReference>
<feature type="coiled-coil region" evidence="1">
    <location>
        <begin position="201"/>
        <end position="235"/>
    </location>
</feature>
<dbReference type="PANTHER" id="PTHR23222:SF0">
    <property type="entry name" value="PROHIBITIN 1"/>
    <property type="match status" value="1"/>
</dbReference>
<keyword evidence="2" id="KW-0812">Transmembrane</keyword>
<evidence type="ECO:0000313" key="4">
    <source>
        <dbReference type="EMBL" id="MCA9385664.1"/>
    </source>
</evidence>
<dbReference type="PANTHER" id="PTHR23222">
    <property type="entry name" value="PROHIBITIN"/>
    <property type="match status" value="1"/>
</dbReference>
<sequence length="278" mass="31683">MIKLLLERRRALFGFIIASALLIIGVPLFITIVDAGEVGVLSTFGNVSETVFRPGIHLKNPFTNVIEMNTRTQEYTMSQTSGEGALYGDDSIQALASDGASIWLDVTVFYRLEPTTAPDVYSQLGLDYDQKIIRPEIRSAIRKVVSQFAVNEIYSTKREEIQNKILEDLTNSLQERGIITEDVLLRRVNLSEQLFQSIELKLTAQQKAQQKEFEIEEAKKEAERKRIEAEGEREAQRIINETLSDKYLYYLYVQNLENNPNVIYVPTEGGLPLFRNIN</sequence>
<name>A0A955L8N6_9BACT</name>
<dbReference type="AlphaFoldDB" id="A0A955L8N6"/>
<dbReference type="Gene3D" id="3.30.479.30">
    <property type="entry name" value="Band 7 domain"/>
    <property type="match status" value="1"/>
</dbReference>
<keyword evidence="1" id="KW-0175">Coiled coil</keyword>
<evidence type="ECO:0000259" key="3">
    <source>
        <dbReference type="SMART" id="SM00244"/>
    </source>
</evidence>
<dbReference type="EMBL" id="JAGQLH010000035">
    <property type="protein sequence ID" value="MCA9385664.1"/>
    <property type="molecule type" value="Genomic_DNA"/>
</dbReference>
<accession>A0A955L8N6</accession>
<keyword evidence="2" id="KW-1133">Transmembrane helix</keyword>
<keyword evidence="2" id="KW-0472">Membrane</keyword>
<dbReference type="GO" id="GO:0016020">
    <property type="term" value="C:membrane"/>
    <property type="evidence" value="ECO:0007669"/>
    <property type="project" value="InterPro"/>
</dbReference>
<evidence type="ECO:0000256" key="2">
    <source>
        <dbReference type="SAM" id="Phobius"/>
    </source>
</evidence>
<dbReference type="SUPFAM" id="SSF117892">
    <property type="entry name" value="Band 7/SPFH domain"/>
    <property type="match status" value="1"/>
</dbReference>
<reference evidence="4" key="1">
    <citation type="submission" date="2020-04" db="EMBL/GenBank/DDBJ databases">
        <authorList>
            <person name="Zhang T."/>
        </authorList>
    </citation>
    <scope>NUCLEOTIDE SEQUENCE</scope>
    <source>
        <strain evidence="4">HKST-UBA11</strain>
    </source>
</reference>
<feature type="domain" description="Band 7" evidence="3">
    <location>
        <begin position="28"/>
        <end position="202"/>
    </location>
</feature>
<comment type="caution">
    <text evidence="4">The sequence shown here is derived from an EMBL/GenBank/DDBJ whole genome shotgun (WGS) entry which is preliminary data.</text>
</comment>
<protein>
    <submittedName>
        <fullName evidence="4">Prohibitin family protein</fullName>
    </submittedName>
</protein>
<proteinExistence type="predicted"/>
<gene>
    <name evidence="4" type="ORF">KC717_03375</name>
</gene>
<dbReference type="CDD" id="cd03401">
    <property type="entry name" value="SPFH_prohibitin"/>
    <property type="match status" value="1"/>
</dbReference>
<evidence type="ECO:0000256" key="1">
    <source>
        <dbReference type="SAM" id="Coils"/>
    </source>
</evidence>